<dbReference type="EMBL" id="KN833070">
    <property type="protein sequence ID" value="KIM73918.1"/>
    <property type="molecule type" value="Genomic_DNA"/>
</dbReference>
<accession>A0A0C3AJ83</accession>
<reference evidence="2" key="2">
    <citation type="submission" date="2015-01" db="EMBL/GenBank/DDBJ databases">
        <title>Evolutionary Origins and Diversification of the Mycorrhizal Mutualists.</title>
        <authorList>
            <consortium name="DOE Joint Genome Institute"/>
            <consortium name="Mycorrhizal Genomics Consortium"/>
            <person name="Kohler A."/>
            <person name="Kuo A."/>
            <person name="Nagy L.G."/>
            <person name="Floudas D."/>
            <person name="Copeland A."/>
            <person name="Barry K.W."/>
            <person name="Cichocki N."/>
            <person name="Veneault-Fourrey C."/>
            <person name="LaButti K."/>
            <person name="Lindquist E.A."/>
            <person name="Lipzen A."/>
            <person name="Lundell T."/>
            <person name="Morin E."/>
            <person name="Murat C."/>
            <person name="Riley R."/>
            <person name="Ohm R."/>
            <person name="Sun H."/>
            <person name="Tunlid A."/>
            <person name="Henrissat B."/>
            <person name="Grigoriev I.V."/>
            <person name="Hibbett D.S."/>
            <person name="Martin F."/>
        </authorList>
    </citation>
    <scope>NUCLEOTIDE SEQUENCE [LARGE SCALE GENOMIC DNA]</scope>
    <source>
        <strain evidence="2">F 1598</strain>
    </source>
</reference>
<evidence type="ECO:0000313" key="1">
    <source>
        <dbReference type="EMBL" id="KIM73918.1"/>
    </source>
</evidence>
<name>A0A0C3AJ83_PILCF</name>
<evidence type="ECO:0000313" key="2">
    <source>
        <dbReference type="Proteomes" id="UP000054166"/>
    </source>
</evidence>
<organism evidence="1 2">
    <name type="scientific">Piloderma croceum (strain F 1598)</name>
    <dbReference type="NCBI Taxonomy" id="765440"/>
    <lineage>
        <taxon>Eukaryota</taxon>
        <taxon>Fungi</taxon>
        <taxon>Dikarya</taxon>
        <taxon>Basidiomycota</taxon>
        <taxon>Agaricomycotina</taxon>
        <taxon>Agaricomycetes</taxon>
        <taxon>Agaricomycetidae</taxon>
        <taxon>Atheliales</taxon>
        <taxon>Atheliaceae</taxon>
        <taxon>Piloderma</taxon>
    </lineage>
</organism>
<reference evidence="1 2" key="1">
    <citation type="submission" date="2014-04" db="EMBL/GenBank/DDBJ databases">
        <authorList>
            <consortium name="DOE Joint Genome Institute"/>
            <person name="Kuo A."/>
            <person name="Tarkka M."/>
            <person name="Buscot F."/>
            <person name="Kohler A."/>
            <person name="Nagy L.G."/>
            <person name="Floudas D."/>
            <person name="Copeland A."/>
            <person name="Barry K.W."/>
            <person name="Cichocki N."/>
            <person name="Veneault-Fourrey C."/>
            <person name="LaButti K."/>
            <person name="Lindquist E.A."/>
            <person name="Lipzen A."/>
            <person name="Lundell T."/>
            <person name="Morin E."/>
            <person name="Murat C."/>
            <person name="Sun H."/>
            <person name="Tunlid A."/>
            <person name="Henrissat B."/>
            <person name="Grigoriev I.V."/>
            <person name="Hibbett D.S."/>
            <person name="Martin F."/>
            <person name="Nordberg H.P."/>
            <person name="Cantor M.N."/>
            <person name="Hua S.X."/>
        </authorList>
    </citation>
    <scope>NUCLEOTIDE SEQUENCE [LARGE SCALE GENOMIC DNA]</scope>
    <source>
        <strain evidence="1 2">F 1598</strain>
    </source>
</reference>
<keyword evidence="2" id="KW-1185">Reference proteome</keyword>
<dbReference type="AlphaFoldDB" id="A0A0C3AJ83"/>
<proteinExistence type="predicted"/>
<gene>
    <name evidence="1" type="ORF">PILCRDRAFT_80587</name>
</gene>
<dbReference type="Proteomes" id="UP000054166">
    <property type="component" value="Unassembled WGS sequence"/>
</dbReference>
<dbReference type="OrthoDB" id="3187773at2759"/>
<dbReference type="STRING" id="765440.A0A0C3AJ83"/>
<dbReference type="HOGENOM" id="CLU_006344_16_2_1"/>
<dbReference type="InParanoid" id="A0A0C3AJ83"/>
<protein>
    <submittedName>
        <fullName evidence="1">Uncharacterized protein</fullName>
    </submittedName>
</protein>
<sequence length="70" mass="8113">MWVVQLEYEGNGHHTLSIVNLNCIARAAHLLPVYGSSFVPNNLHFSDALDVFRTYFVNLFADRHTYEFLK</sequence>